<evidence type="ECO:0000256" key="2">
    <source>
        <dbReference type="ARBA" id="ARBA00009765"/>
    </source>
</evidence>
<dbReference type="InterPro" id="IPR045861">
    <property type="entry name" value="CorA_cytoplasmic_dom"/>
</dbReference>
<keyword evidence="6 12" id="KW-0812">Transmembrane</keyword>
<comment type="subcellular location">
    <subcellularLocation>
        <location evidence="1">Cell membrane</location>
        <topology evidence="1">Multi-pass membrane protein</topology>
    </subcellularLocation>
</comment>
<sequence>MRGPEDAVSHLPEAGHCWRLGLAMAEPAKLVSAISDSVPAIPGLVWAFRLHGDGSAEALPIDRPIEFSHDGRLWLHFNLTDARARPWIAASQLPPLARDLLLSNDTFQQLHVIDHCVYGVFSDLVRDIDSATEETAFLRFAMTEHLLVSGRHQALCSADATRRVLEGGYRVDNVAHLLEKIVDEVADTLDRMADKLGQEIDDIEERILADDAKPEMRRNLGRLRRTCVRLHRQLTGLRVLFHRLDQKNTDHLAPALRIHAGKLAQRLDGLDHDIVELRERSRLLEEELRFKNEEESNHHLHTLSIVTSLLLPPTLITGIFGMNTKGLPLTDVESGFLWAALLMASSVGAAYLFMRRTGIFR</sequence>
<feature type="coiled-coil region" evidence="11">
    <location>
        <begin position="267"/>
        <end position="294"/>
    </location>
</feature>
<keyword evidence="8 12" id="KW-1133">Transmembrane helix</keyword>
<reference evidence="13 14" key="1">
    <citation type="submission" date="2024-06" db="EMBL/GenBank/DDBJ databases">
        <title>Genomic Encyclopedia of Type Strains, Phase V (KMG-V): Genome sequencing to study the core and pangenomes of soil and plant-associated prokaryotes.</title>
        <authorList>
            <person name="Whitman W."/>
        </authorList>
    </citation>
    <scope>NUCLEOTIDE SEQUENCE [LARGE SCALE GENOMIC DNA]</scope>
    <source>
        <strain evidence="13 14">USDA 160</strain>
    </source>
</reference>
<name>A0ABV2S045_BRAJP</name>
<dbReference type="CDD" id="cd12834">
    <property type="entry name" value="ZntB_u1"/>
    <property type="match status" value="1"/>
</dbReference>
<keyword evidence="11" id="KW-0175">Coiled coil</keyword>
<keyword evidence="4" id="KW-1003">Cell membrane</keyword>
<dbReference type="SUPFAM" id="SSF143865">
    <property type="entry name" value="CorA soluble domain-like"/>
    <property type="match status" value="1"/>
</dbReference>
<evidence type="ECO:0000256" key="8">
    <source>
        <dbReference type="ARBA" id="ARBA00022989"/>
    </source>
</evidence>
<evidence type="ECO:0000256" key="3">
    <source>
        <dbReference type="ARBA" id="ARBA00022448"/>
    </source>
</evidence>
<evidence type="ECO:0000313" key="14">
    <source>
        <dbReference type="Proteomes" id="UP001549291"/>
    </source>
</evidence>
<evidence type="ECO:0000256" key="10">
    <source>
        <dbReference type="ARBA" id="ARBA00023136"/>
    </source>
</evidence>
<gene>
    <name evidence="13" type="ORF">ABIF63_006630</name>
</gene>
<evidence type="ECO:0000256" key="9">
    <source>
        <dbReference type="ARBA" id="ARBA00023065"/>
    </source>
</evidence>
<dbReference type="SUPFAM" id="SSF144083">
    <property type="entry name" value="Magnesium transport protein CorA, transmembrane region"/>
    <property type="match status" value="1"/>
</dbReference>
<protein>
    <submittedName>
        <fullName evidence="13">Zinc transporter</fullName>
    </submittedName>
</protein>
<dbReference type="Gene3D" id="1.20.58.340">
    <property type="entry name" value="Magnesium transport protein CorA, transmembrane region"/>
    <property type="match status" value="2"/>
</dbReference>
<feature type="transmembrane region" description="Helical" evidence="12">
    <location>
        <begin position="335"/>
        <end position="354"/>
    </location>
</feature>
<comment type="caution">
    <text evidence="13">The sequence shown here is derived from an EMBL/GenBank/DDBJ whole genome shotgun (WGS) entry which is preliminary data.</text>
</comment>
<dbReference type="EMBL" id="JBEPTQ010000002">
    <property type="protein sequence ID" value="MET4722524.1"/>
    <property type="molecule type" value="Genomic_DNA"/>
</dbReference>
<evidence type="ECO:0000256" key="4">
    <source>
        <dbReference type="ARBA" id="ARBA00022475"/>
    </source>
</evidence>
<keyword evidence="5" id="KW-0997">Cell inner membrane</keyword>
<evidence type="ECO:0000256" key="11">
    <source>
        <dbReference type="SAM" id="Coils"/>
    </source>
</evidence>
<keyword evidence="7" id="KW-0862">Zinc</keyword>
<organism evidence="13 14">
    <name type="scientific">Bradyrhizobium japonicum</name>
    <dbReference type="NCBI Taxonomy" id="375"/>
    <lineage>
        <taxon>Bacteria</taxon>
        <taxon>Pseudomonadati</taxon>
        <taxon>Pseudomonadota</taxon>
        <taxon>Alphaproteobacteria</taxon>
        <taxon>Hyphomicrobiales</taxon>
        <taxon>Nitrobacteraceae</taxon>
        <taxon>Bradyrhizobium</taxon>
    </lineage>
</organism>
<proteinExistence type="inferred from homology"/>
<evidence type="ECO:0000256" key="1">
    <source>
        <dbReference type="ARBA" id="ARBA00004651"/>
    </source>
</evidence>
<dbReference type="InterPro" id="IPR045863">
    <property type="entry name" value="CorA_TM1_TM2"/>
</dbReference>
<dbReference type="InterPro" id="IPR002523">
    <property type="entry name" value="MgTranspt_CorA/ZnTranspt_ZntB"/>
</dbReference>
<evidence type="ECO:0000256" key="12">
    <source>
        <dbReference type="SAM" id="Phobius"/>
    </source>
</evidence>
<accession>A0ABV2S045</accession>
<dbReference type="Pfam" id="PF01544">
    <property type="entry name" value="CorA"/>
    <property type="match status" value="1"/>
</dbReference>
<dbReference type="Proteomes" id="UP001549291">
    <property type="component" value="Unassembled WGS sequence"/>
</dbReference>
<dbReference type="Gene3D" id="3.30.460.20">
    <property type="entry name" value="CorA soluble domain-like"/>
    <property type="match status" value="1"/>
</dbReference>
<evidence type="ECO:0000256" key="5">
    <source>
        <dbReference type="ARBA" id="ARBA00022519"/>
    </source>
</evidence>
<keyword evidence="10 12" id="KW-0472">Membrane</keyword>
<keyword evidence="14" id="KW-1185">Reference proteome</keyword>
<keyword evidence="9" id="KW-0406">Ion transport</keyword>
<dbReference type="PANTHER" id="PTHR46494:SF3">
    <property type="entry name" value="ZINC TRANSPORT PROTEIN ZNTB"/>
    <property type="match status" value="1"/>
</dbReference>
<feature type="transmembrane region" description="Helical" evidence="12">
    <location>
        <begin position="300"/>
        <end position="323"/>
    </location>
</feature>
<evidence type="ECO:0000256" key="6">
    <source>
        <dbReference type="ARBA" id="ARBA00022692"/>
    </source>
</evidence>
<evidence type="ECO:0000313" key="13">
    <source>
        <dbReference type="EMBL" id="MET4722524.1"/>
    </source>
</evidence>
<evidence type="ECO:0000256" key="7">
    <source>
        <dbReference type="ARBA" id="ARBA00022833"/>
    </source>
</evidence>
<keyword evidence="3" id="KW-0813">Transport</keyword>
<comment type="similarity">
    <text evidence="2">Belongs to the CorA metal ion transporter (MIT) (TC 1.A.35) family.</text>
</comment>
<dbReference type="PANTHER" id="PTHR46494">
    <property type="entry name" value="CORA FAMILY METAL ION TRANSPORTER (EUROFUNG)"/>
    <property type="match status" value="1"/>
</dbReference>